<name>X0SA40_9ZZZZ</name>
<protein>
    <submittedName>
        <fullName evidence="1">Uncharacterized protein</fullName>
    </submittedName>
</protein>
<proteinExistence type="predicted"/>
<dbReference type="AlphaFoldDB" id="X0SA40"/>
<evidence type="ECO:0000313" key="1">
    <source>
        <dbReference type="EMBL" id="GAF77903.1"/>
    </source>
</evidence>
<reference evidence="1" key="1">
    <citation type="journal article" date="2014" name="Front. Microbiol.">
        <title>High frequency of phylogenetically diverse reductive dehalogenase-homologous genes in deep subseafloor sedimentary metagenomes.</title>
        <authorList>
            <person name="Kawai M."/>
            <person name="Futagami T."/>
            <person name="Toyoda A."/>
            <person name="Takaki Y."/>
            <person name="Nishi S."/>
            <person name="Hori S."/>
            <person name="Arai W."/>
            <person name="Tsubouchi T."/>
            <person name="Morono Y."/>
            <person name="Uchiyama I."/>
            <person name="Ito T."/>
            <person name="Fujiyama A."/>
            <person name="Inagaki F."/>
            <person name="Takami H."/>
        </authorList>
    </citation>
    <scope>NUCLEOTIDE SEQUENCE</scope>
    <source>
        <strain evidence="1">Expedition CK06-06</strain>
    </source>
</reference>
<accession>X0SA40</accession>
<sequence>DDKTTRVTSITPILEGQRVILLKGSGEDLLLQQCSAFPNSTKDGLVDCLYYAVDHNLKKGSTKYMTG</sequence>
<organism evidence="1">
    <name type="scientific">marine sediment metagenome</name>
    <dbReference type="NCBI Taxonomy" id="412755"/>
    <lineage>
        <taxon>unclassified sequences</taxon>
        <taxon>metagenomes</taxon>
        <taxon>ecological metagenomes</taxon>
    </lineage>
</organism>
<feature type="non-terminal residue" evidence="1">
    <location>
        <position position="1"/>
    </location>
</feature>
<dbReference type="EMBL" id="BARS01007072">
    <property type="protein sequence ID" value="GAF77903.1"/>
    <property type="molecule type" value="Genomic_DNA"/>
</dbReference>
<gene>
    <name evidence="1" type="ORF">S01H1_13694</name>
</gene>
<comment type="caution">
    <text evidence="1">The sequence shown here is derived from an EMBL/GenBank/DDBJ whole genome shotgun (WGS) entry which is preliminary data.</text>
</comment>